<dbReference type="RefSeq" id="WP_150311165.1">
    <property type="nucleotide sequence ID" value="NZ_VMSO01000014.1"/>
</dbReference>
<feature type="domain" description="MobA/VirD2-like nuclease" evidence="2">
    <location>
        <begin position="30"/>
        <end position="161"/>
    </location>
</feature>
<dbReference type="InterPro" id="IPR005094">
    <property type="entry name" value="Endonuclease_MobA/VirD2"/>
</dbReference>
<gene>
    <name evidence="3" type="ORF">FNY66_10865</name>
</gene>
<evidence type="ECO:0000313" key="4">
    <source>
        <dbReference type="Proteomes" id="UP000322025"/>
    </source>
</evidence>
<comment type="caution">
    <text evidence="3">The sequence shown here is derived from an EMBL/GenBank/DDBJ whole genome shotgun (WGS) entry which is preliminary data.</text>
</comment>
<accession>A0A5M9HWH1</accession>
<dbReference type="EMBL" id="VMSO01000014">
    <property type="protein sequence ID" value="KAA8500943.1"/>
    <property type="molecule type" value="Genomic_DNA"/>
</dbReference>
<dbReference type="OrthoDB" id="9763513at2"/>
<dbReference type="Pfam" id="PF03432">
    <property type="entry name" value="Relaxase"/>
    <property type="match status" value="1"/>
</dbReference>
<name>A0A5M9HWH1_9FIRM</name>
<keyword evidence="1" id="KW-0175">Coiled coil</keyword>
<dbReference type="AlphaFoldDB" id="A0A5M9HWH1"/>
<dbReference type="Proteomes" id="UP000322025">
    <property type="component" value="Unassembled WGS sequence"/>
</dbReference>
<organism evidence="3 4">
    <name type="scientific">Mediterraneibacter catenae</name>
    <dbReference type="NCBI Taxonomy" id="2594882"/>
    <lineage>
        <taxon>Bacteria</taxon>
        <taxon>Bacillati</taxon>
        <taxon>Bacillota</taxon>
        <taxon>Clostridia</taxon>
        <taxon>Lachnospirales</taxon>
        <taxon>Lachnospiraceae</taxon>
        <taxon>Mediterraneibacter</taxon>
    </lineage>
</organism>
<reference evidence="3" key="1">
    <citation type="submission" date="2019-07" db="EMBL/GenBank/DDBJ databases">
        <authorList>
            <person name="Wongkuna S."/>
            <person name="Scaria J."/>
        </authorList>
    </citation>
    <scope>NUCLEOTIDE SEQUENCE [LARGE SCALE GENOMIC DNA]</scope>
    <source>
        <strain evidence="3">SW178</strain>
    </source>
</reference>
<evidence type="ECO:0000256" key="1">
    <source>
        <dbReference type="SAM" id="Coils"/>
    </source>
</evidence>
<keyword evidence="4" id="KW-1185">Reference proteome</keyword>
<sequence length="474" mass="55508">MAVTRLIPLHINKGKTIAQCLTDRLEYGKNGRKTEDGKYISSYECDPRTADEEFLLAKRQYLHITGRKQEKDVIAYQIRQSFKPGEISPEKANEIGYELAKRFTKERHAFIVATHTDRAHIHNHIYFNSTSLDCKRKFRDFRFSWKALSRISDRICLEHGLSIVEPKRRKTKKQIDRPKRPSLRDGLRAAIDAALEKKPKDFDELIKLLEADGYEFKDGKHPAFRGTGQKRFLRLRSLGDGYSEEELRAVISGKAESRRKEKKPQCRIKPGLNLLIDIQEKLKQGKGAGYERWAKVFNLKQMAQVMCFLQENGLTSYEELSKKTDEMTARFNQLSEMIKISEKRLAEIAVLRTHIINYSKTRNVYVAYRKAGYSRKFYEAHREEIMLHKAAKEAFNQLNVKKIPRVKELNMEYAEVMEQKKAAYTEYRSVRKEMQDYVIARKTAATILEIDLEAKVRKRQEQEKEKDTKRDTGR</sequence>
<proteinExistence type="predicted"/>
<feature type="coiled-coil region" evidence="1">
    <location>
        <begin position="406"/>
        <end position="472"/>
    </location>
</feature>
<evidence type="ECO:0000259" key="2">
    <source>
        <dbReference type="Pfam" id="PF03432"/>
    </source>
</evidence>
<evidence type="ECO:0000313" key="3">
    <source>
        <dbReference type="EMBL" id="KAA8500943.1"/>
    </source>
</evidence>
<protein>
    <submittedName>
        <fullName evidence="3">Relaxase</fullName>
    </submittedName>
</protein>